<gene>
    <name evidence="3" type="ORF">HYPSUDRAFT_956420</name>
</gene>
<keyword evidence="4" id="KW-1185">Reference proteome</keyword>
<dbReference type="InterPro" id="IPR039892">
    <property type="entry name" value="Spa2/Sph1"/>
</dbReference>
<feature type="compositionally biased region" description="Polar residues" evidence="1">
    <location>
        <begin position="20"/>
        <end position="30"/>
    </location>
</feature>
<dbReference type="OMA" id="PTERFYW"/>
<dbReference type="Proteomes" id="UP000054270">
    <property type="component" value="Unassembled WGS sequence"/>
</dbReference>
<dbReference type="GO" id="GO:0005826">
    <property type="term" value="C:actomyosin contractile ring"/>
    <property type="evidence" value="ECO:0007669"/>
    <property type="project" value="TreeGrafter"/>
</dbReference>
<dbReference type="PANTHER" id="PTHR21601">
    <property type="entry name" value="SPA2 PROTEIN"/>
    <property type="match status" value="1"/>
</dbReference>
<dbReference type="STRING" id="945553.A0A0D2KUN3"/>
<dbReference type="AlphaFoldDB" id="A0A0D2KUN3"/>
<feature type="domain" description="GIT Spa2 homology (SHD)" evidence="2">
    <location>
        <begin position="72"/>
        <end position="102"/>
    </location>
</feature>
<feature type="compositionally biased region" description="Polar residues" evidence="1">
    <location>
        <begin position="1"/>
        <end position="11"/>
    </location>
</feature>
<dbReference type="GO" id="GO:0005078">
    <property type="term" value="F:MAP-kinase scaffold activity"/>
    <property type="evidence" value="ECO:0007669"/>
    <property type="project" value="TreeGrafter"/>
</dbReference>
<accession>A0A0D2KUN3</accession>
<reference evidence="4" key="1">
    <citation type="submission" date="2014-04" db="EMBL/GenBank/DDBJ databases">
        <title>Evolutionary Origins and Diversification of the Mycorrhizal Mutualists.</title>
        <authorList>
            <consortium name="DOE Joint Genome Institute"/>
            <consortium name="Mycorrhizal Genomics Consortium"/>
            <person name="Kohler A."/>
            <person name="Kuo A."/>
            <person name="Nagy L.G."/>
            <person name="Floudas D."/>
            <person name="Copeland A."/>
            <person name="Barry K.W."/>
            <person name="Cichocki N."/>
            <person name="Veneault-Fourrey C."/>
            <person name="LaButti K."/>
            <person name="Lindquist E.A."/>
            <person name="Lipzen A."/>
            <person name="Lundell T."/>
            <person name="Morin E."/>
            <person name="Murat C."/>
            <person name="Riley R."/>
            <person name="Ohm R."/>
            <person name="Sun H."/>
            <person name="Tunlid A."/>
            <person name="Henrissat B."/>
            <person name="Grigoriev I.V."/>
            <person name="Hibbett D.S."/>
            <person name="Martin F."/>
        </authorList>
    </citation>
    <scope>NUCLEOTIDE SEQUENCE [LARGE SCALE GENOMIC DNA]</scope>
    <source>
        <strain evidence="4">FD-334 SS-4</strain>
    </source>
</reference>
<evidence type="ECO:0000256" key="1">
    <source>
        <dbReference type="SAM" id="MobiDB-lite"/>
    </source>
</evidence>
<dbReference type="GO" id="GO:1902716">
    <property type="term" value="C:cell cortex of growing cell tip"/>
    <property type="evidence" value="ECO:0007669"/>
    <property type="project" value="TreeGrafter"/>
</dbReference>
<dbReference type="Pfam" id="PF08518">
    <property type="entry name" value="GIT_SHD"/>
    <property type="match status" value="1"/>
</dbReference>
<protein>
    <recommendedName>
        <fullName evidence="2">GIT Spa2 homology (SHD) domain-containing protein</fullName>
    </recommendedName>
</protein>
<feature type="region of interest" description="Disordered" evidence="1">
    <location>
        <begin position="1"/>
        <end position="34"/>
    </location>
</feature>
<proteinExistence type="predicted"/>
<feature type="domain" description="GIT Spa2 homology (SHD)" evidence="2">
    <location>
        <begin position="120"/>
        <end position="150"/>
    </location>
</feature>
<dbReference type="SMART" id="SM00555">
    <property type="entry name" value="GIT"/>
    <property type="match status" value="2"/>
</dbReference>
<dbReference type="EMBL" id="KN817589">
    <property type="protein sequence ID" value="KJA18397.1"/>
    <property type="molecule type" value="Genomic_DNA"/>
</dbReference>
<evidence type="ECO:0000313" key="3">
    <source>
        <dbReference type="EMBL" id="KJA18397.1"/>
    </source>
</evidence>
<dbReference type="PANTHER" id="PTHR21601:SF0">
    <property type="entry name" value="PROTEIN SPA2-RELATED"/>
    <property type="match status" value="1"/>
</dbReference>
<dbReference type="OrthoDB" id="5588096at2759"/>
<dbReference type="InterPro" id="IPR013724">
    <property type="entry name" value="GIT_SHD"/>
</dbReference>
<evidence type="ECO:0000259" key="2">
    <source>
        <dbReference type="SMART" id="SM00555"/>
    </source>
</evidence>
<evidence type="ECO:0000313" key="4">
    <source>
        <dbReference type="Proteomes" id="UP000054270"/>
    </source>
</evidence>
<name>A0A0D2KUN3_HYPSF</name>
<organism evidence="3 4">
    <name type="scientific">Hypholoma sublateritium (strain FD-334 SS-4)</name>
    <dbReference type="NCBI Taxonomy" id="945553"/>
    <lineage>
        <taxon>Eukaryota</taxon>
        <taxon>Fungi</taxon>
        <taxon>Dikarya</taxon>
        <taxon>Basidiomycota</taxon>
        <taxon>Agaricomycotina</taxon>
        <taxon>Agaricomycetes</taxon>
        <taxon>Agaricomycetidae</taxon>
        <taxon>Agaricales</taxon>
        <taxon>Agaricineae</taxon>
        <taxon>Strophariaceae</taxon>
        <taxon>Hypholoma</taxon>
    </lineage>
</organism>
<sequence>MSQHPNPSQVLANADPESMLGTSSDTLTESSDGHKRLIADHEAIRSYYVEFGKYVSKYLAENPKYEEERATAISKLLALTDDDIYDLSTDVYDEMIRRSTKAEVPHLSAVDGYHQLRNDARKKMSRLPTERFYWLVGDVYFGVAMRYPELKEGGDRHE</sequence>